<accession>A0A9W8Q643</accession>
<dbReference type="Proteomes" id="UP001144673">
    <property type="component" value="Chromosome 3"/>
</dbReference>
<protein>
    <submittedName>
        <fullName evidence="1">Uncharacterized protein</fullName>
    </submittedName>
</protein>
<evidence type="ECO:0000313" key="2">
    <source>
        <dbReference type="Proteomes" id="UP001144673"/>
    </source>
</evidence>
<evidence type="ECO:0000313" key="1">
    <source>
        <dbReference type="EMBL" id="KAJ4147109.1"/>
    </source>
</evidence>
<keyword evidence="2" id="KW-1185">Reference proteome</keyword>
<sequence length="149" mass="16782">MELPESDFLDLKMTMLEKGSPPSQHMLRLIDYMLTKSTWGDSVLIIGNIGLTGLSDRTALLAHFESLCASPKTKACIAVTLHPDITTPLYSHLSVVESNTEYREFLASLLFDGMNARRLQVSPATASTNKWVWENQAYTDFRHRDFGML</sequence>
<dbReference type="AlphaFoldDB" id="A0A9W8Q643"/>
<reference evidence="1" key="1">
    <citation type="journal article" date="2023" name="Access Microbiol">
        <title>De-novo genome assembly for Akanthomyces muscarius, a biocontrol agent of insect agricultural pests.</title>
        <authorList>
            <person name="Erdos Z."/>
            <person name="Studholme D.J."/>
            <person name="Raymond B."/>
            <person name="Sharma M."/>
        </authorList>
    </citation>
    <scope>NUCLEOTIDE SEQUENCE</scope>
    <source>
        <strain evidence="1">Ve6</strain>
    </source>
</reference>
<dbReference type="KEGG" id="amus:LMH87_001656"/>
<organism evidence="1 2">
    <name type="scientific">Akanthomyces muscarius</name>
    <name type="common">Entomopathogenic fungus</name>
    <name type="synonym">Lecanicillium muscarium</name>
    <dbReference type="NCBI Taxonomy" id="2231603"/>
    <lineage>
        <taxon>Eukaryota</taxon>
        <taxon>Fungi</taxon>
        <taxon>Dikarya</taxon>
        <taxon>Ascomycota</taxon>
        <taxon>Pezizomycotina</taxon>
        <taxon>Sordariomycetes</taxon>
        <taxon>Hypocreomycetidae</taxon>
        <taxon>Hypocreales</taxon>
        <taxon>Cordycipitaceae</taxon>
        <taxon>Akanthomyces</taxon>
    </lineage>
</organism>
<dbReference type="GeneID" id="80888815"/>
<dbReference type="EMBL" id="JAJHUN010000010">
    <property type="protein sequence ID" value="KAJ4147109.1"/>
    <property type="molecule type" value="Genomic_DNA"/>
</dbReference>
<proteinExistence type="predicted"/>
<name>A0A9W8Q643_AKAMU</name>
<comment type="caution">
    <text evidence="1">The sequence shown here is derived from an EMBL/GenBank/DDBJ whole genome shotgun (WGS) entry which is preliminary data.</text>
</comment>
<dbReference type="RefSeq" id="XP_056050050.1">
    <property type="nucleotide sequence ID" value="XM_056192966.1"/>
</dbReference>
<gene>
    <name evidence="1" type="ORF">LMH87_001656</name>
</gene>